<accession>A0AAW1R6Y0</accession>
<dbReference type="EMBL" id="JALJOR010000001">
    <property type="protein sequence ID" value="KAK9829146.1"/>
    <property type="molecule type" value="Genomic_DNA"/>
</dbReference>
<keyword evidence="2" id="KW-1185">Reference proteome</keyword>
<dbReference type="AlphaFoldDB" id="A0AAW1R6Y0"/>
<evidence type="ECO:0000313" key="2">
    <source>
        <dbReference type="Proteomes" id="UP001489004"/>
    </source>
</evidence>
<reference evidence="1 2" key="1">
    <citation type="journal article" date="2024" name="Nat. Commun.">
        <title>Phylogenomics reveals the evolutionary origins of lichenization in chlorophyte algae.</title>
        <authorList>
            <person name="Puginier C."/>
            <person name="Libourel C."/>
            <person name="Otte J."/>
            <person name="Skaloud P."/>
            <person name="Haon M."/>
            <person name="Grisel S."/>
            <person name="Petersen M."/>
            <person name="Berrin J.G."/>
            <person name="Delaux P.M."/>
            <person name="Dal Grande F."/>
            <person name="Keller J."/>
        </authorList>
    </citation>
    <scope>NUCLEOTIDE SEQUENCE [LARGE SCALE GENOMIC DNA]</scope>
    <source>
        <strain evidence="1 2">SAG 2043</strain>
    </source>
</reference>
<proteinExistence type="predicted"/>
<dbReference type="Proteomes" id="UP001489004">
    <property type="component" value="Unassembled WGS sequence"/>
</dbReference>
<protein>
    <submittedName>
        <fullName evidence="1">Uncharacterized protein</fullName>
    </submittedName>
</protein>
<organism evidence="1 2">
    <name type="scientific">[Myrmecia] bisecta</name>
    <dbReference type="NCBI Taxonomy" id="41462"/>
    <lineage>
        <taxon>Eukaryota</taxon>
        <taxon>Viridiplantae</taxon>
        <taxon>Chlorophyta</taxon>
        <taxon>core chlorophytes</taxon>
        <taxon>Trebouxiophyceae</taxon>
        <taxon>Trebouxiales</taxon>
        <taxon>Trebouxiaceae</taxon>
        <taxon>Myrmecia</taxon>
    </lineage>
</organism>
<name>A0AAW1R6Y0_9CHLO</name>
<comment type="caution">
    <text evidence="1">The sequence shown here is derived from an EMBL/GenBank/DDBJ whole genome shotgun (WGS) entry which is preliminary data.</text>
</comment>
<evidence type="ECO:0000313" key="1">
    <source>
        <dbReference type="EMBL" id="KAK9829146.1"/>
    </source>
</evidence>
<sequence length="149" mass="16300">MTDVSSEPMLFMPQKAQHCTFEHPTGQLHGRAGRRCVLEDGERMLRRCIAAAPSAVAPRLLLMHNLTKQNRGREAEVPPLAMQTFYVTELSRCTAGTPAAVQALEALQLSLDALRSLGRAASVARFLTDAAEALPALSVEMRQLTSSWQ</sequence>
<gene>
    <name evidence="1" type="ORF">WJX72_004155</name>
</gene>